<evidence type="ECO:0000256" key="2">
    <source>
        <dbReference type="ARBA" id="ARBA00012438"/>
    </source>
</evidence>
<keyword evidence="3" id="KW-0597">Phosphoprotein</keyword>
<sequence>MQNNTEKLIALSNQLLDFRQVETEGFKLHFESENISQTVQEIINNFTVTLQAQDKQMVSHIMPDIIGQVDIDAFDKICYNLLNNALKYSSSYIEVNLNMDKQKNIFILTVKNDGALIPSEERERIFEPFNRLKQNKNVPGSGLGLALTRSLTLKHQGTLLYSTNDLQLNVFSLTLPLNHNTNP</sequence>
<dbReference type="InterPro" id="IPR036890">
    <property type="entry name" value="HATPase_C_sf"/>
</dbReference>
<dbReference type="AlphaFoldDB" id="A0A2X2JLP4"/>
<name>A0A2X2JLP4_SPHMU</name>
<gene>
    <name evidence="5" type="primary">yycG_4</name>
    <name evidence="5" type="ORF">NCTC11343_04831</name>
</gene>
<evidence type="ECO:0000256" key="3">
    <source>
        <dbReference type="ARBA" id="ARBA00022553"/>
    </source>
</evidence>
<dbReference type="InterPro" id="IPR003594">
    <property type="entry name" value="HATPase_dom"/>
</dbReference>
<dbReference type="EMBL" id="UAUU01000011">
    <property type="protein sequence ID" value="SPZ92881.1"/>
    <property type="molecule type" value="Genomic_DNA"/>
</dbReference>
<dbReference type="Pfam" id="PF02518">
    <property type="entry name" value="HATPase_c"/>
    <property type="match status" value="1"/>
</dbReference>
<proteinExistence type="predicted"/>
<organism evidence="5 6">
    <name type="scientific">Sphingobacterium multivorum</name>
    <dbReference type="NCBI Taxonomy" id="28454"/>
    <lineage>
        <taxon>Bacteria</taxon>
        <taxon>Pseudomonadati</taxon>
        <taxon>Bacteroidota</taxon>
        <taxon>Sphingobacteriia</taxon>
        <taxon>Sphingobacteriales</taxon>
        <taxon>Sphingobacteriaceae</taxon>
        <taxon>Sphingobacterium</taxon>
    </lineage>
</organism>
<evidence type="ECO:0000313" key="5">
    <source>
        <dbReference type="EMBL" id="SPZ92881.1"/>
    </source>
</evidence>
<dbReference type="Proteomes" id="UP000251241">
    <property type="component" value="Unassembled WGS sequence"/>
</dbReference>
<dbReference type="RefSeq" id="WP_112376067.1">
    <property type="nucleotide sequence ID" value="NZ_UAUU01000011.1"/>
</dbReference>
<dbReference type="InterPro" id="IPR004358">
    <property type="entry name" value="Sig_transdc_His_kin-like_C"/>
</dbReference>
<keyword evidence="5" id="KW-0808">Transferase</keyword>
<reference evidence="5 6" key="1">
    <citation type="submission" date="2018-06" db="EMBL/GenBank/DDBJ databases">
        <authorList>
            <consortium name="Pathogen Informatics"/>
            <person name="Doyle S."/>
        </authorList>
    </citation>
    <scope>NUCLEOTIDE SEQUENCE [LARGE SCALE GENOMIC DNA]</scope>
    <source>
        <strain evidence="5 6">NCTC11343</strain>
    </source>
</reference>
<dbReference type="PROSITE" id="PS50109">
    <property type="entry name" value="HIS_KIN"/>
    <property type="match status" value="1"/>
</dbReference>
<comment type="catalytic activity">
    <reaction evidence="1">
        <text>ATP + protein L-histidine = ADP + protein N-phospho-L-histidine.</text>
        <dbReference type="EC" id="2.7.13.3"/>
    </reaction>
</comment>
<dbReference type="CDD" id="cd00075">
    <property type="entry name" value="HATPase"/>
    <property type="match status" value="1"/>
</dbReference>
<dbReference type="PRINTS" id="PR00344">
    <property type="entry name" value="BCTRLSENSOR"/>
</dbReference>
<protein>
    <recommendedName>
        <fullName evidence="2">histidine kinase</fullName>
        <ecNumber evidence="2">2.7.13.3</ecNumber>
    </recommendedName>
</protein>
<feature type="domain" description="Histidine kinase" evidence="4">
    <location>
        <begin position="1"/>
        <end position="179"/>
    </location>
</feature>
<dbReference type="PANTHER" id="PTHR43547">
    <property type="entry name" value="TWO-COMPONENT HISTIDINE KINASE"/>
    <property type="match status" value="1"/>
</dbReference>
<dbReference type="SMART" id="SM00387">
    <property type="entry name" value="HATPase_c"/>
    <property type="match status" value="1"/>
</dbReference>
<dbReference type="InterPro" id="IPR005467">
    <property type="entry name" value="His_kinase_dom"/>
</dbReference>
<accession>A0A2X2JLP4</accession>
<dbReference type="Gene3D" id="3.30.565.10">
    <property type="entry name" value="Histidine kinase-like ATPase, C-terminal domain"/>
    <property type="match status" value="1"/>
</dbReference>
<keyword evidence="5" id="KW-0418">Kinase</keyword>
<evidence type="ECO:0000256" key="1">
    <source>
        <dbReference type="ARBA" id="ARBA00000085"/>
    </source>
</evidence>
<dbReference type="GO" id="GO:0000155">
    <property type="term" value="F:phosphorelay sensor kinase activity"/>
    <property type="evidence" value="ECO:0007669"/>
    <property type="project" value="TreeGrafter"/>
</dbReference>
<dbReference type="EC" id="2.7.13.3" evidence="2"/>
<dbReference type="SUPFAM" id="SSF55874">
    <property type="entry name" value="ATPase domain of HSP90 chaperone/DNA topoisomerase II/histidine kinase"/>
    <property type="match status" value="1"/>
</dbReference>
<evidence type="ECO:0000313" key="6">
    <source>
        <dbReference type="Proteomes" id="UP000251241"/>
    </source>
</evidence>
<dbReference type="PANTHER" id="PTHR43547:SF2">
    <property type="entry name" value="HYBRID SIGNAL TRANSDUCTION HISTIDINE KINASE C"/>
    <property type="match status" value="1"/>
</dbReference>
<evidence type="ECO:0000259" key="4">
    <source>
        <dbReference type="PROSITE" id="PS50109"/>
    </source>
</evidence>